<accession>A0A915ISR9</accession>
<name>A0A915ISR9_ROMCU</name>
<dbReference type="WBParaSite" id="nRc.2.0.1.t16915-RA">
    <property type="protein sequence ID" value="nRc.2.0.1.t16915-RA"/>
    <property type="gene ID" value="nRc.2.0.1.g16915"/>
</dbReference>
<evidence type="ECO:0000313" key="3">
    <source>
        <dbReference type="WBParaSite" id="nRc.2.0.1.t16915-RA"/>
    </source>
</evidence>
<organism evidence="2 3">
    <name type="scientific">Romanomermis culicivorax</name>
    <name type="common">Nematode worm</name>
    <dbReference type="NCBI Taxonomy" id="13658"/>
    <lineage>
        <taxon>Eukaryota</taxon>
        <taxon>Metazoa</taxon>
        <taxon>Ecdysozoa</taxon>
        <taxon>Nematoda</taxon>
        <taxon>Enoplea</taxon>
        <taxon>Dorylaimia</taxon>
        <taxon>Mermithida</taxon>
        <taxon>Mermithoidea</taxon>
        <taxon>Mermithidae</taxon>
        <taxon>Romanomermis</taxon>
    </lineage>
</organism>
<dbReference type="Proteomes" id="UP000887565">
    <property type="component" value="Unplaced"/>
</dbReference>
<proteinExistence type="predicted"/>
<evidence type="ECO:0000256" key="1">
    <source>
        <dbReference type="SAM" id="Phobius"/>
    </source>
</evidence>
<evidence type="ECO:0000313" key="2">
    <source>
        <dbReference type="Proteomes" id="UP000887565"/>
    </source>
</evidence>
<sequence length="77" mass="8838">MKTYVVFGISSFLIEFSSIFVLKLCEKLLDRRRRFFIVDDGKVGRCVVDDFESSTSTFVESPTLPPPPSLEHLFMCL</sequence>
<protein>
    <submittedName>
        <fullName evidence="3">Uncharacterized protein</fullName>
    </submittedName>
</protein>
<keyword evidence="2" id="KW-1185">Reference proteome</keyword>
<dbReference type="AlphaFoldDB" id="A0A915ISR9"/>
<reference evidence="3" key="1">
    <citation type="submission" date="2022-11" db="UniProtKB">
        <authorList>
            <consortium name="WormBaseParasite"/>
        </authorList>
    </citation>
    <scope>IDENTIFICATION</scope>
</reference>
<keyword evidence="1" id="KW-0472">Membrane</keyword>
<keyword evidence="1" id="KW-0812">Transmembrane</keyword>
<keyword evidence="1" id="KW-1133">Transmembrane helix</keyword>
<feature type="transmembrane region" description="Helical" evidence="1">
    <location>
        <begin position="6"/>
        <end position="25"/>
    </location>
</feature>